<evidence type="ECO:0000313" key="2">
    <source>
        <dbReference type="Proteomes" id="UP000324800"/>
    </source>
</evidence>
<accession>A0A5J4WMD0</accession>
<dbReference type="EMBL" id="SNRW01001505">
    <property type="protein sequence ID" value="KAA6396144.1"/>
    <property type="molecule type" value="Genomic_DNA"/>
</dbReference>
<dbReference type="AlphaFoldDB" id="A0A5J4WMD0"/>
<sequence>MPIQWLSQVNNVELGQTFGSPVLLISYCSIELINFIEIYKIAVQFLQSIFGITKNILAASLNLMKHIVSYLDASLFKTAPYASFDGVDVIYGITKMRESIVFRQDWRGLWRVFDQY</sequence>
<dbReference type="Proteomes" id="UP000324800">
    <property type="component" value="Unassembled WGS sequence"/>
</dbReference>
<organism evidence="1 2">
    <name type="scientific">Streblomastix strix</name>
    <dbReference type="NCBI Taxonomy" id="222440"/>
    <lineage>
        <taxon>Eukaryota</taxon>
        <taxon>Metamonada</taxon>
        <taxon>Preaxostyla</taxon>
        <taxon>Oxymonadida</taxon>
        <taxon>Streblomastigidae</taxon>
        <taxon>Streblomastix</taxon>
    </lineage>
</organism>
<comment type="caution">
    <text evidence="1">The sequence shown here is derived from an EMBL/GenBank/DDBJ whole genome shotgun (WGS) entry which is preliminary data.</text>
</comment>
<name>A0A5J4WMD0_9EUKA</name>
<proteinExistence type="predicted"/>
<evidence type="ECO:0000313" key="1">
    <source>
        <dbReference type="EMBL" id="KAA6396144.1"/>
    </source>
</evidence>
<protein>
    <submittedName>
        <fullName evidence="1">Uncharacterized protein</fullName>
    </submittedName>
</protein>
<gene>
    <name evidence="1" type="ORF">EZS28_008331</name>
</gene>
<reference evidence="1 2" key="1">
    <citation type="submission" date="2019-03" db="EMBL/GenBank/DDBJ databases">
        <title>Single cell metagenomics reveals metabolic interactions within the superorganism composed of flagellate Streblomastix strix and complex community of Bacteroidetes bacteria on its surface.</title>
        <authorList>
            <person name="Treitli S.C."/>
            <person name="Kolisko M."/>
            <person name="Husnik F."/>
            <person name="Keeling P."/>
            <person name="Hampl V."/>
        </authorList>
    </citation>
    <scope>NUCLEOTIDE SEQUENCE [LARGE SCALE GENOMIC DNA]</scope>
    <source>
        <strain evidence="1">ST1C</strain>
    </source>
</reference>